<dbReference type="Proteomes" id="UP001165488">
    <property type="component" value="Unassembled WGS sequence"/>
</dbReference>
<dbReference type="Gene3D" id="1.25.10.10">
    <property type="entry name" value="Leucine-rich Repeat Variant"/>
    <property type="match status" value="1"/>
</dbReference>
<comment type="caution">
    <text evidence="1">The sequence shown here is derived from an EMBL/GenBank/DDBJ whole genome shotgun (WGS) entry which is preliminary data.</text>
</comment>
<protein>
    <submittedName>
        <fullName evidence="1">HEAT repeat domain-containing protein</fullName>
    </submittedName>
</protein>
<reference evidence="1" key="1">
    <citation type="submission" date="2022-03" db="EMBL/GenBank/DDBJ databases">
        <title>De novo assembled genomes of Belliella spp. (Cyclobacteriaceae) strains.</title>
        <authorList>
            <person name="Szabo A."/>
            <person name="Korponai K."/>
            <person name="Felfoldi T."/>
        </authorList>
    </citation>
    <scope>NUCLEOTIDE SEQUENCE</scope>
    <source>
        <strain evidence="1">DSM 107340</strain>
    </source>
</reference>
<dbReference type="InterPro" id="IPR016024">
    <property type="entry name" value="ARM-type_fold"/>
</dbReference>
<name>A0ABS9UKH8_9BACT</name>
<keyword evidence="2" id="KW-1185">Reference proteome</keyword>
<sequence>MKKKIPFDQNWCKELIVESIIDLDRNLKGGQKKILIQAYLKFGLYSYLNELLLNGEWYYISKVLYYWRELGYTPSAKIIYPYVKHENLHIRKAAMLAYISISNEGPLQILEDYGDEISPIDEMKLLDILQRKKIKMPNKLGAWLSFDNSSQLGFVLKLVTHYNALEFAEKVINLLNHPERHVRFNALDVIGKLLLTKAECKLIEMYPNEDDVSKIKIINILSQIGSKNSLDFLIGLLEMPNRSEILLAVMYSLKELDCEMFENSFDDNPKLKVAKLHVLDQYI</sequence>
<dbReference type="SUPFAM" id="SSF48371">
    <property type="entry name" value="ARM repeat"/>
    <property type="match status" value="1"/>
</dbReference>
<evidence type="ECO:0000313" key="2">
    <source>
        <dbReference type="Proteomes" id="UP001165488"/>
    </source>
</evidence>
<gene>
    <name evidence="1" type="ORF">MM236_03970</name>
</gene>
<dbReference type="EMBL" id="JAKZGS010000002">
    <property type="protein sequence ID" value="MCH7397128.1"/>
    <property type="molecule type" value="Genomic_DNA"/>
</dbReference>
<accession>A0ABS9UKH8</accession>
<dbReference type="InterPro" id="IPR011989">
    <property type="entry name" value="ARM-like"/>
</dbReference>
<proteinExistence type="predicted"/>
<evidence type="ECO:0000313" key="1">
    <source>
        <dbReference type="EMBL" id="MCH7397128.1"/>
    </source>
</evidence>
<organism evidence="1 2">
    <name type="scientific">Belliella calami</name>
    <dbReference type="NCBI Taxonomy" id="2923436"/>
    <lineage>
        <taxon>Bacteria</taxon>
        <taxon>Pseudomonadati</taxon>
        <taxon>Bacteroidota</taxon>
        <taxon>Cytophagia</taxon>
        <taxon>Cytophagales</taxon>
        <taxon>Cyclobacteriaceae</taxon>
        <taxon>Belliella</taxon>
    </lineage>
</organism>
<dbReference type="RefSeq" id="WP_241273631.1">
    <property type="nucleotide sequence ID" value="NZ_JAKZGS010000002.1"/>
</dbReference>